<protein>
    <submittedName>
        <fullName evidence="2">Uncharacterized protein</fullName>
    </submittedName>
</protein>
<evidence type="ECO:0000313" key="2">
    <source>
        <dbReference type="EMBL" id="CAH2312978.1"/>
    </source>
</evidence>
<feature type="compositionally biased region" description="Polar residues" evidence="1">
    <location>
        <begin position="95"/>
        <end position="108"/>
    </location>
</feature>
<name>A0AAD1T0B3_PELCU</name>
<dbReference type="Proteomes" id="UP001295444">
    <property type="component" value="Chromosome 08"/>
</dbReference>
<proteinExistence type="predicted"/>
<reference evidence="2" key="1">
    <citation type="submission" date="2022-03" db="EMBL/GenBank/DDBJ databases">
        <authorList>
            <person name="Alioto T."/>
            <person name="Alioto T."/>
            <person name="Gomez Garrido J."/>
        </authorList>
    </citation>
    <scope>NUCLEOTIDE SEQUENCE</scope>
</reference>
<evidence type="ECO:0000313" key="3">
    <source>
        <dbReference type="Proteomes" id="UP001295444"/>
    </source>
</evidence>
<feature type="region of interest" description="Disordered" evidence="1">
    <location>
        <begin position="39"/>
        <end position="108"/>
    </location>
</feature>
<dbReference type="EMBL" id="OW240919">
    <property type="protein sequence ID" value="CAH2312978.1"/>
    <property type="molecule type" value="Genomic_DNA"/>
</dbReference>
<feature type="compositionally biased region" description="Basic and acidic residues" evidence="1">
    <location>
        <begin position="53"/>
        <end position="64"/>
    </location>
</feature>
<organism evidence="2 3">
    <name type="scientific">Pelobates cultripes</name>
    <name type="common">Western spadefoot toad</name>
    <dbReference type="NCBI Taxonomy" id="61616"/>
    <lineage>
        <taxon>Eukaryota</taxon>
        <taxon>Metazoa</taxon>
        <taxon>Chordata</taxon>
        <taxon>Craniata</taxon>
        <taxon>Vertebrata</taxon>
        <taxon>Euteleostomi</taxon>
        <taxon>Amphibia</taxon>
        <taxon>Batrachia</taxon>
        <taxon>Anura</taxon>
        <taxon>Pelobatoidea</taxon>
        <taxon>Pelobatidae</taxon>
        <taxon>Pelobates</taxon>
    </lineage>
</organism>
<keyword evidence="3" id="KW-1185">Reference proteome</keyword>
<dbReference type="AlphaFoldDB" id="A0AAD1T0B3"/>
<accession>A0AAD1T0B3</accession>
<sequence length="172" mass="21147">MNRVEKKVITIKKNKYFRDKQDYTENRVHTFHRGRFENRRRERELRNNPFRPENFRREYNEPRRQYRQQYAQRNIGSYQHNKRRESTNDSRKYQRGSNPYQHQRNNTQANKTLIKVNGGQVPNQRTRITTQVERTQFRENGDPNHRSDSNVWKTIQYRTEKSDPPPIPITTI</sequence>
<evidence type="ECO:0000256" key="1">
    <source>
        <dbReference type="SAM" id="MobiDB-lite"/>
    </source>
</evidence>
<gene>
    <name evidence="2" type="ORF">PECUL_23A051169</name>
</gene>